<evidence type="ECO:0000256" key="3">
    <source>
        <dbReference type="ARBA" id="ARBA00022679"/>
    </source>
</evidence>
<keyword evidence="4" id="KW-0548">Nucleotidyltransferase</keyword>
<sequence length="345" mass="39667">MSYKEAVKKIKDNKIEKLYLLYGEEVYLMEKFMKELKTKVVGTNFEDLNFFVLEGKDFTVTKLVDTCETLPFMAERKLVVVNDLDVFQSKRKTISEKDEESFIDYLGKLPDTTCLVFNANNTVDARKKAVKTIQKKGNVIQFQKLNAKELKEWIEKLVKKCGKIMGVTEFDFFMGNIDYIGKNAKQSLLDIENEIKKIVAFIGDKEVIELKDLEAIFTSNLQNDIFKLLDAIEKRRVEEAIKRLNRMLYEGEPVIKIAATLGNQVRNLLKTKLLLEEGYSSKAVASKIGIHPFVASKCANQCKGFRVEELEALLNRFLQMDVMIKSGKMKDTIALELFIIEMCKN</sequence>
<dbReference type="GO" id="GO:0006261">
    <property type="term" value="P:DNA-templated DNA replication"/>
    <property type="evidence" value="ECO:0007669"/>
    <property type="project" value="TreeGrafter"/>
</dbReference>
<evidence type="ECO:0000256" key="8">
    <source>
        <dbReference type="ARBA" id="ARBA00049244"/>
    </source>
</evidence>
<dbReference type="PANTHER" id="PTHR34388">
    <property type="entry name" value="DNA POLYMERASE III SUBUNIT DELTA"/>
    <property type="match status" value="1"/>
</dbReference>
<comment type="similarity">
    <text evidence="7">Belongs to the DNA polymerase HolA subunit family.</text>
</comment>
<evidence type="ECO:0000313" key="12">
    <source>
        <dbReference type="Proteomes" id="UP000198718"/>
    </source>
</evidence>
<name>A0A1G9BCG4_9FIRM</name>
<dbReference type="InterPro" id="IPR010372">
    <property type="entry name" value="DNA_pol3_delta_N"/>
</dbReference>
<dbReference type="Gene3D" id="1.20.272.10">
    <property type="match status" value="1"/>
</dbReference>
<dbReference type="InterPro" id="IPR008921">
    <property type="entry name" value="DNA_pol3_clamp-load_cplx_C"/>
</dbReference>
<dbReference type="Pfam" id="PF21694">
    <property type="entry name" value="DNA_pol3_delta_C"/>
    <property type="match status" value="1"/>
</dbReference>
<dbReference type="Gene3D" id="1.10.8.60">
    <property type="match status" value="1"/>
</dbReference>
<dbReference type="Pfam" id="PF06144">
    <property type="entry name" value="DNA_pol3_delta"/>
    <property type="match status" value="1"/>
</dbReference>
<evidence type="ECO:0000259" key="9">
    <source>
        <dbReference type="Pfam" id="PF06144"/>
    </source>
</evidence>
<evidence type="ECO:0000256" key="7">
    <source>
        <dbReference type="ARBA" id="ARBA00034754"/>
    </source>
</evidence>
<dbReference type="OrthoDB" id="9775929at2"/>
<dbReference type="STRING" id="393762.SAMN05660472_01135"/>
<dbReference type="EMBL" id="FNFP01000002">
    <property type="protein sequence ID" value="SDK37149.1"/>
    <property type="molecule type" value="Genomic_DNA"/>
</dbReference>
<evidence type="ECO:0000256" key="2">
    <source>
        <dbReference type="ARBA" id="ARBA00017703"/>
    </source>
</evidence>
<evidence type="ECO:0000256" key="4">
    <source>
        <dbReference type="ARBA" id="ARBA00022695"/>
    </source>
</evidence>
<reference evidence="11 12" key="1">
    <citation type="submission" date="2016-10" db="EMBL/GenBank/DDBJ databases">
        <authorList>
            <person name="de Groot N.N."/>
        </authorList>
    </citation>
    <scope>NUCLEOTIDE SEQUENCE [LARGE SCALE GENOMIC DNA]</scope>
    <source>
        <strain evidence="11 12">DSM 18346</strain>
    </source>
</reference>
<evidence type="ECO:0000256" key="5">
    <source>
        <dbReference type="ARBA" id="ARBA00022705"/>
    </source>
</evidence>
<dbReference type="EC" id="2.7.7.7" evidence="1"/>
<dbReference type="InterPro" id="IPR005790">
    <property type="entry name" value="DNA_polIII_delta"/>
</dbReference>
<keyword evidence="12" id="KW-1185">Reference proteome</keyword>
<feature type="domain" description="DNA polymerase III delta subunit-like C-terminal" evidence="10">
    <location>
        <begin position="222"/>
        <end position="341"/>
    </location>
</feature>
<dbReference type="GO" id="GO:0009360">
    <property type="term" value="C:DNA polymerase III complex"/>
    <property type="evidence" value="ECO:0007669"/>
    <property type="project" value="InterPro"/>
</dbReference>
<evidence type="ECO:0000259" key="10">
    <source>
        <dbReference type="Pfam" id="PF21694"/>
    </source>
</evidence>
<dbReference type="GO" id="GO:0003677">
    <property type="term" value="F:DNA binding"/>
    <property type="evidence" value="ECO:0007669"/>
    <property type="project" value="InterPro"/>
</dbReference>
<dbReference type="SUPFAM" id="SSF52540">
    <property type="entry name" value="P-loop containing nucleoside triphosphate hydrolases"/>
    <property type="match status" value="1"/>
</dbReference>
<accession>A0A1G9BCG4</accession>
<dbReference type="Gene3D" id="3.40.50.300">
    <property type="entry name" value="P-loop containing nucleotide triphosphate hydrolases"/>
    <property type="match status" value="1"/>
</dbReference>
<dbReference type="PANTHER" id="PTHR34388:SF1">
    <property type="entry name" value="DNA POLYMERASE III SUBUNIT DELTA"/>
    <property type="match status" value="1"/>
</dbReference>
<dbReference type="GO" id="GO:0003887">
    <property type="term" value="F:DNA-directed DNA polymerase activity"/>
    <property type="evidence" value="ECO:0007669"/>
    <property type="project" value="UniProtKB-KW"/>
</dbReference>
<dbReference type="AlphaFoldDB" id="A0A1G9BCG4"/>
<keyword evidence="6" id="KW-0239">DNA-directed DNA polymerase</keyword>
<keyword evidence="5" id="KW-0235">DNA replication</keyword>
<dbReference type="InterPro" id="IPR027417">
    <property type="entry name" value="P-loop_NTPase"/>
</dbReference>
<gene>
    <name evidence="11" type="ORF">SAMN05660472_01135</name>
</gene>
<organism evidence="11 12">
    <name type="scientific">Natronincola ferrireducens</name>
    <dbReference type="NCBI Taxonomy" id="393762"/>
    <lineage>
        <taxon>Bacteria</taxon>
        <taxon>Bacillati</taxon>
        <taxon>Bacillota</taxon>
        <taxon>Clostridia</taxon>
        <taxon>Peptostreptococcales</taxon>
        <taxon>Natronincolaceae</taxon>
        <taxon>Natronincola</taxon>
    </lineage>
</organism>
<evidence type="ECO:0000256" key="1">
    <source>
        <dbReference type="ARBA" id="ARBA00012417"/>
    </source>
</evidence>
<dbReference type="InterPro" id="IPR048466">
    <property type="entry name" value="DNA_pol3_delta-like_C"/>
</dbReference>
<dbReference type="RefSeq" id="WP_090551704.1">
    <property type="nucleotide sequence ID" value="NZ_FNFP01000002.1"/>
</dbReference>
<dbReference type="SUPFAM" id="SSF48019">
    <property type="entry name" value="post-AAA+ oligomerization domain-like"/>
    <property type="match status" value="1"/>
</dbReference>
<dbReference type="Proteomes" id="UP000198718">
    <property type="component" value="Unassembled WGS sequence"/>
</dbReference>
<protein>
    <recommendedName>
        <fullName evidence="2">DNA polymerase III subunit delta</fullName>
        <ecNumber evidence="1">2.7.7.7</ecNumber>
    </recommendedName>
</protein>
<feature type="domain" description="DNA polymerase III delta N-terminal" evidence="9">
    <location>
        <begin position="19"/>
        <end position="143"/>
    </location>
</feature>
<proteinExistence type="inferred from homology"/>
<dbReference type="NCBIfam" id="TIGR01128">
    <property type="entry name" value="holA"/>
    <property type="match status" value="1"/>
</dbReference>
<comment type="catalytic activity">
    <reaction evidence="8">
        <text>DNA(n) + a 2'-deoxyribonucleoside 5'-triphosphate = DNA(n+1) + diphosphate</text>
        <dbReference type="Rhea" id="RHEA:22508"/>
        <dbReference type="Rhea" id="RHEA-COMP:17339"/>
        <dbReference type="Rhea" id="RHEA-COMP:17340"/>
        <dbReference type="ChEBI" id="CHEBI:33019"/>
        <dbReference type="ChEBI" id="CHEBI:61560"/>
        <dbReference type="ChEBI" id="CHEBI:173112"/>
        <dbReference type="EC" id="2.7.7.7"/>
    </reaction>
</comment>
<evidence type="ECO:0000313" key="11">
    <source>
        <dbReference type="EMBL" id="SDK37149.1"/>
    </source>
</evidence>
<keyword evidence="3" id="KW-0808">Transferase</keyword>
<evidence type="ECO:0000256" key="6">
    <source>
        <dbReference type="ARBA" id="ARBA00022932"/>
    </source>
</evidence>